<keyword evidence="3" id="KW-1185">Reference proteome</keyword>
<reference evidence="2 3" key="1">
    <citation type="submission" date="2021-02" db="EMBL/GenBank/DDBJ databases">
        <authorList>
            <person name="Ra J.-S."/>
        </authorList>
    </citation>
    <scope>NUCLEOTIDE SEQUENCE [LARGE SCALE GENOMIC DNA]</scope>
    <source>
        <strain evidence="2 3">MMS20-R1-14</strain>
    </source>
</reference>
<evidence type="ECO:0000259" key="1">
    <source>
        <dbReference type="Pfam" id="PF20613"/>
    </source>
</evidence>
<accession>A0ABS2IUY9</accession>
<dbReference type="EMBL" id="JAFEUC010000005">
    <property type="protein sequence ID" value="MBM7077178.1"/>
    <property type="molecule type" value="Genomic_DNA"/>
</dbReference>
<gene>
    <name evidence="2" type="ORF">JQX11_12560</name>
</gene>
<evidence type="ECO:0000313" key="2">
    <source>
        <dbReference type="EMBL" id="MBM7077178.1"/>
    </source>
</evidence>
<protein>
    <submittedName>
        <fullName evidence="2">Aminotransferase class I and II</fullName>
    </submittedName>
</protein>
<keyword evidence="2" id="KW-0032">Aminotransferase</keyword>
<sequence>MLPTVVATQYLTALREGGSLPGVVEADNDGVYVVKFRGAGQGSAALVAEIVVGELGRRLGIRVPELVTIDIDPEMARRDPDQEIQELLRASAGVNLGMDFLPGSVGFDGVGWQPPAEEAARIYWLDALTANVDRTWSNPNLIIWHRQLWAIDHGAALLFHHSWPTVATWAERRYDLSQHVLADLVASLGPATLAKLDAELAEAVTEDLLTEVVAMVPDSFLLGMNSVPEDADPPELRQRYVDYLLARRTRVGAWWPGVDA</sequence>
<comment type="caution">
    <text evidence="2">The sequence shown here is derived from an EMBL/GenBank/DDBJ whole genome shotgun (WGS) entry which is preliminary data.</text>
</comment>
<name>A0ABS2IUY9_9ACTN</name>
<proteinExistence type="predicted"/>
<evidence type="ECO:0000313" key="3">
    <source>
        <dbReference type="Proteomes" id="UP001518872"/>
    </source>
</evidence>
<dbReference type="Proteomes" id="UP001518872">
    <property type="component" value="Unassembled WGS sequence"/>
</dbReference>
<dbReference type="Pfam" id="PF20613">
    <property type="entry name" value="HipA_2"/>
    <property type="match status" value="1"/>
</dbReference>
<dbReference type="RefSeq" id="WP_204925155.1">
    <property type="nucleotide sequence ID" value="NZ_JAFEUC010000005.1"/>
</dbReference>
<keyword evidence="2" id="KW-0808">Transferase</keyword>
<organism evidence="2 3">
    <name type="scientific">Micromonospora humida</name>
    <dbReference type="NCBI Taxonomy" id="2809018"/>
    <lineage>
        <taxon>Bacteria</taxon>
        <taxon>Bacillati</taxon>
        <taxon>Actinomycetota</taxon>
        <taxon>Actinomycetes</taxon>
        <taxon>Micromonosporales</taxon>
        <taxon>Micromonosporaceae</taxon>
        <taxon>Micromonospora</taxon>
    </lineage>
</organism>
<feature type="domain" description="HipA-like kinase" evidence="1">
    <location>
        <begin position="14"/>
        <end position="222"/>
    </location>
</feature>
<dbReference type="InterPro" id="IPR046748">
    <property type="entry name" value="HipA_2"/>
</dbReference>
<dbReference type="GO" id="GO:0008483">
    <property type="term" value="F:transaminase activity"/>
    <property type="evidence" value="ECO:0007669"/>
    <property type="project" value="UniProtKB-KW"/>
</dbReference>